<evidence type="ECO:0000313" key="1">
    <source>
        <dbReference type="EMBL" id="AHZ10605.1"/>
    </source>
</evidence>
<evidence type="ECO:0000313" key="2">
    <source>
        <dbReference type="Proteomes" id="UP000026906"/>
    </source>
</evidence>
<organism evidence="1 2">
    <name type="scientific">Bacillus phage Megatron</name>
    <dbReference type="NCBI Taxonomy" id="1486661"/>
    <lineage>
        <taxon>Viruses</taxon>
        <taxon>Duplodnaviria</taxon>
        <taxon>Heunggongvirae</taxon>
        <taxon>Uroviricota</taxon>
        <taxon>Caudoviricetes</taxon>
        <taxon>Herelleviridae</taxon>
        <taxon>Bastillevirinae</taxon>
        <taxon>Wphvirus</taxon>
        <taxon>Wphvirus megatron</taxon>
    </lineage>
</organism>
<name>A0A024B2C5_9CAUD</name>
<reference evidence="2" key="1">
    <citation type="submission" date="2014-09" db="EMBL/GenBank/DDBJ databases">
        <authorList>
            <person name="Sauder A.B."/>
            <person name="McKenzie Q.R."/>
            <person name="Temple L.M."/>
            <person name="Alexis B.K."/>
            <person name="Al-Atrache Z."/>
            <person name="Lewis L.O."/>
            <person name="Loesser-Casey K.E."/>
            <person name="Mitchell K.J."/>
        </authorList>
    </citation>
    <scope>NUCLEOTIDE SEQUENCE [LARGE SCALE GENOMIC DNA]</scope>
</reference>
<sequence length="128" mass="15013">MAVVYKCEHNKENNDLDQVKLSVVKNKLKFVFRDDVRDVKINIKLDKYKAELIGRALHDEIYKESDGYKLGLTRDREFGVMRSYCDSHERHHIIYGQQGIALVSVHLDDDDIKDLHDNIMSFVKYGEI</sequence>
<keyword evidence="2" id="KW-1185">Reference proteome</keyword>
<dbReference type="KEGG" id="vg:19525732"/>
<dbReference type="EMBL" id="KJ489401">
    <property type="protein sequence ID" value="AHZ10605.1"/>
    <property type="molecule type" value="Genomic_DNA"/>
</dbReference>
<protein>
    <submittedName>
        <fullName evidence="1">Uncharacterized protein</fullName>
    </submittedName>
</protein>
<accession>A0A024B2C5</accession>
<dbReference type="RefSeq" id="YP_009036094.1">
    <property type="nucleotide sequence ID" value="NC_024211.1"/>
</dbReference>
<proteinExistence type="predicted"/>
<dbReference type="GeneID" id="19525732"/>
<dbReference type="Proteomes" id="UP000026906">
    <property type="component" value="Segment"/>
</dbReference>